<dbReference type="EMBL" id="JAGKQH010000002">
    <property type="protein sequence ID" value="KAG6605791.1"/>
    <property type="molecule type" value="Genomic_DNA"/>
</dbReference>
<feature type="transmembrane region" description="Helical" evidence="3">
    <location>
        <begin position="1019"/>
        <end position="1042"/>
    </location>
</feature>
<dbReference type="InterPro" id="IPR041617">
    <property type="entry name" value="TPR_MalT"/>
</dbReference>
<keyword evidence="3" id="KW-0472">Membrane</keyword>
<name>A0AAV6P4V4_9ROSI</name>
<dbReference type="PANTHER" id="PTHR33868">
    <property type="entry name" value="EXPRESSED PROTEIN"/>
    <property type="match status" value="1"/>
</dbReference>
<feature type="domain" description="MalT-like TPR region" evidence="4">
    <location>
        <begin position="200"/>
        <end position="481"/>
    </location>
</feature>
<feature type="non-terminal residue" evidence="5">
    <location>
        <position position="1"/>
    </location>
</feature>
<evidence type="ECO:0000256" key="3">
    <source>
        <dbReference type="SAM" id="Phobius"/>
    </source>
</evidence>
<feature type="region of interest" description="Disordered" evidence="2">
    <location>
        <begin position="880"/>
        <end position="904"/>
    </location>
</feature>
<gene>
    <name evidence="5" type="primary">NPHP3</name>
    <name evidence="5" type="ORF">SDJN03_03108</name>
</gene>
<feature type="compositionally biased region" description="Basic residues" evidence="2">
    <location>
        <begin position="882"/>
        <end position="891"/>
    </location>
</feature>
<dbReference type="AlphaFoldDB" id="A0AAV6P4V4"/>
<reference evidence="5 6" key="1">
    <citation type="journal article" date="2021" name="Hortic Res">
        <title>The domestication of Cucurbita argyrosperma as revealed by the genome of its wild relative.</title>
        <authorList>
            <person name="Barrera-Redondo J."/>
            <person name="Sanchez-de la Vega G."/>
            <person name="Aguirre-Liguori J.A."/>
            <person name="Castellanos-Morales G."/>
            <person name="Gutierrez-Guerrero Y.T."/>
            <person name="Aguirre-Dugua X."/>
            <person name="Aguirre-Planter E."/>
            <person name="Tenaillon M.I."/>
            <person name="Lira-Saade R."/>
            <person name="Eguiarte L.E."/>
        </authorList>
    </citation>
    <scope>NUCLEOTIDE SEQUENCE [LARGE SCALE GENOMIC DNA]</scope>
    <source>
        <strain evidence="5">JBR-2021</strain>
    </source>
</reference>
<keyword evidence="3" id="KW-1133">Transmembrane helix</keyword>
<evidence type="ECO:0000313" key="6">
    <source>
        <dbReference type="Proteomes" id="UP000685013"/>
    </source>
</evidence>
<dbReference type="SMART" id="SM00028">
    <property type="entry name" value="TPR"/>
    <property type="match status" value="7"/>
</dbReference>
<evidence type="ECO:0000256" key="2">
    <source>
        <dbReference type="SAM" id="MobiDB-lite"/>
    </source>
</evidence>
<proteinExistence type="predicted"/>
<dbReference type="Pfam" id="PF17874">
    <property type="entry name" value="TPR_MalT"/>
    <property type="match status" value="1"/>
</dbReference>
<keyword evidence="1" id="KW-0802">TPR repeat</keyword>
<evidence type="ECO:0000313" key="5">
    <source>
        <dbReference type="EMBL" id="KAG6605791.1"/>
    </source>
</evidence>
<accession>A0AAV6P4V4</accession>
<dbReference type="InterPro" id="IPR019734">
    <property type="entry name" value="TPR_rpt"/>
</dbReference>
<protein>
    <submittedName>
        <fullName evidence="5">Nephrocystin-3</fullName>
    </submittedName>
</protein>
<keyword evidence="6" id="KW-1185">Reference proteome</keyword>
<dbReference type="PROSITE" id="PS50005">
    <property type="entry name" value="TPR"/>
    <property type="match status" value="1"/>
</dbReference>
<organism evidence="5 6">
    <name type="scientific">Cucurbita argyrosperma subsp. sororia</name>
    <dbReference type="NCBI Taxonomy" id="37648"/>
    <lineage>
        <taxon>Eukaryota</taxon>
        <taxon>Viridiplantae</taxon>
        <taxon>Streptophyta</taxon>
        <taxon>Embryophyta</taxon>
        <taxon>Tracheophyta</taxon>
        <taxon>Spermatophyta</taxon>
        <taxon>Magnoliopsida</taxon>
        <taxon>eudicotyledons</taxon>
        <taxon>Gunneridae</taxon>
        <taxon>Pentapetalae</taxon>
        <taxon>rosids</taxon>
        <taxon>fabids</taxon>
        <taxon>Cucurbitales</taxon>
        <taxon>Cucurbitaceae</taxon>
        <taxon>Cucurbiteae</taxon>
        <taxon>Cucurbita</taxon>
    </lineage>
</organism>
<feature type="repeat" description="TPR" evidence="1">
    <location>
        <begin position="198"/>
        <end position="231"/>
    </location>
</feature>
<keyword evidence="3" id="KW-0812">Transmembrane</keyword>
<evidence type="ECO:0000259" key="4">
    <source>
        <dbReference type="Pfam" id="PF17874"/>
    </source>
</evidence>
<sequence length="1045" mass="117265">MAAFLLLSSPSFTFHRMSEICLCMQSLQLQKGITCSSVSLQKQKCNIKLYAVPVRAFSCRFASTGSASSRADLGSQRKHIASAFTVPNGYQSRPGHMHYRTDGTSTSEFEGQLDELFNEVRMLIVSGRKSDAVELLQANYEAVKEQMESGAIGIEQAAVLDIVALGYITVGDLKFVASILDILNNIVDSLKDNEPCLDSVLLHMGSMYSTLKKLEKSMSAYKRAIDIIEKKSGKDSSFLITPILGMAKVLGTSGKTTKAVESYHRAISILESTRGFEDEDLVIPLFSLGNLLLKEGKGKDAETCFARIVNIYKKLYGEKDGKVGMAMYSLANAKCARGEADEAITLYRRALQIIKDSNYMALDDSEMEKMRIDLAELLHAVGRGKEGRELLEECLLINEKSKGKDHPSSVKHLVNLAASYSRSKNYAEAERLLRIGLDIMVKAVGPDDQSITNPMLNLAVTLYNLKQDDDAEQLALEVLRIRENAFGKDCLPVGEALDCLVSIQSRLGKDETELLKLLKRILRIQEKAFGYEAKEVIDTLKKIVFYMDKLGMKDEKFPFLKRVIIYPELTLNCDDVAKNPTISIPGPLKRADLFHVLDVRVMAAAEAKPPRKHSGNHFPVQGDGCRTSKLLTTPPFSSKSECDAASNHRVRGFYSPTKAAHVPTFYQTVGIKLETDEQPNVQHHKDFAVGWAKALQAEVDVSSIQIANKTTVSGKEHRNIEEFDYRVCKNYVATEVMSNNKSVNTTKKIDSMDEFHYIEDDFTDLHNFDSQVSKQGEKVSDLESHWTGTEKTKPWWQSASKDELASFVARKSLANLENCDLPQPRTKHQRKDQSTCLECFEQDCFLTSSFTETQLSGLDEYNRGMHPSVGMGERRSIVSKVGRPRHHHSHFSRTSNEENNPRSISNLNVGKAQLLEALCHSQTRAREAEKAAQEADTEKKHIVSLFLRQATQLFAYKQWFQLMQLENICLQLRSKEHPVTGLVSDVLPWVPCKDRQFYQPRDKRKKRGRYSRKFTMYEIAFALGLGLAGAGLLLGWTTGWLVPIF</sequence>
<comment type="caution">
    <text evidence="5">The sequence shown here is derived from an EMBL/GenBank/DDBJ whole genome shotgun (WGS) entry which is preliminary data.</text>
</comment>
<evidence type="ECO:0000256" key="1">
    <source>
        <dbReference type="PROSITE-ProRule" id="PRU00339"/>
    </source>
</evidence>
<dbReference type="PANTHER" id="PTHR33868:SF2">
    <property type="entry name" value="EXPRESSED PROTEIN"/>
    <property type="match status" value="1"/>
</dbReference>
<dbReference type="Proteomes" id="UP000685013">
    <property type="component" value="Chromosome 2"/>
</dbReference>